<feature type="transmembrane region" description="Helical" evidence="6">
    <location>
        <begin position="147"/>
        <end position="172"/>
    </location>
</feature>
<keyword evidence="8" id="KW-1185">Reference proteome</keyword>
<evidence type="ECO:0000256" key="6">
    <source>
        <dbReference type="SAM" id="Phobius"/>
    </source>
</evidence>
<name>A0AAE2VDR3_9BACT</name>
<sequence>MEYAIDLLMLIALQAVLGFDNLLYISLESKRAPLEKQKAVRTWGIGIAVVLRIVLLFVLLKMMNAFKEPWTHLDNAFVKADISFAAMITLFGGAFIIYTAIKEVMHMMSLEEHHEAKKDRATTSAAKVIAMIVMMNLVFSFDSILSAIAITTVGWVVSIAIVVSGVLMIVLADKVSEFLQKNRLYEVLGLFILLIVGVMLVSEGGHKANLSFFGHPVHAMNKTTFYFVIAVLVLMDVVQGRYQKKLMAEKKKKHGSLVA</sequence>
<keyword evidence="3 6" id="KW-0812">Transmembrane</keyword>
<dbReference type="Pfam" id="PF03741">
    <property type="entry name" value="TerC"/>
    <property type="match status" value="1"/>
</dbReference>
<dbReference type="RefSeq" id="WP_309489520.1">
    <property type="nucleotide sequence ID" value="NZ_JAENIG010000004.1"/>
</dbReference>
<evidence type="ECO:0008006" key="9">
    <source>
        <dbReference type="Google" id="ProtNLM"/>
    </source>
</evidence>
<dbReference type="AlphaFoldDB" id="A0AAE2VDR3"/>
<feature type="transmembrane region" description="Helical" evidence="6">
    <location>
        <begin position="82"/>
        <end position="101"/>
    </location>
</feature>
<evidence type="ECO:0000256" key="1">
    <source>
        <dbReference type="ARBA" id="ARBA00004141"/>
    </source>
</evidence>
<evidence type="ECO:0000256" key="3">
    <source>
        <dbReference type="ARBA" id="ARBA00022692"/>
    </source>
</evidence>
<dbReference type="PANTHER" id="PTHR30238:SF4">
    <property type="entry name" value="SLL1022 PROTEIN"/>
    <property type="match status" value="1"/>
</dbReference>
<gene>
    <name evidence="7" type="ORF">JIN83_08050</name>
</gene>
<comment type="subcellular location">
    <subcellularLocation>
        <location evidence="1">Membrane</location>
        <topology evidence="1">Multi-pass membrane protein</topology>
    </subcellularLocation>
</comment>
<keyword evidence="4 6" id="KW-1133">Transmembrane helix</keyword>
<feature type="transmembrane region" description="Helical" evidence="6">
    <location>
        <begin position="224"/>
        <end position="242"/>
    </location>
</feature>
<feature type="transmembrane region" description="Helical" evidence="6">
    <location>
        <begin position="39"/>
        <end position="62"/>
    </location>
</feature>
<proteinExistence type="inferred from homology"/>
<evidence type="ECO:0000256" key="4">
    <source>
        <dbReference type="ARBA" id="ARBA00022989"/>
    </source>
</evidence>
<protein>
    <recommendedName>
        <fullName evidence="9">Tellurium resistance protein TerC</fullName>
    </recommendedName>
</protein>
<dbReference type="Proteomes" id="UP000634206">
    <property type="component" value="Unassembled WGS sequence"/>
</dbReference>
<comment type="caution">
    <text evidence="7">The sequence shown here is derived from an EMBL/GenBank/DDBJ whole genome shotgun (WGS) entry which is preliminary data.</text>
</comment>
<feature type="transmembrane region" description="Helical" evidence="6">
    <location>
        <begin position="6"/>
        <end position="27"/>
    </location>
</feature>
<dbReference type="PANTHER" id="PTHR30238">
    <property type="entry name" value="MEMBRANE BOUND PREDICTED REDOX MODULATOR"/>
    <property type="match status" value="1"/>
</dbReference>
<comment type="similarity">
    <text evidence="2">Belongs to the TerC family.</text>
</comment>
<feature type="transmembrane region" description="Helical" evidence="6">
    <location>
        <begin position="121"/>
        <end position="141"/>
    </location>
</feature>
<dbReference type="GO" id="GO:0016020">
    <property type="term" value="C:membrane"/>
    <property type="evidence" value="ECO:0007669"/>
    <property type="project" value="UniProtKB-SubCell"/>
</dbReference>
<keyword evidence="5 6" id="KW-0472">Membrane</keyword>
<feature type="transmembrane region" description="Helical" evidence="6">
    <location>
        <begin position="184"/>
        <end position="204"/>
    </location>
</feature>
<evidence type="ECO:0000256" key="2">
    <source>
        <dbReference type="ARBA" id="ARBA00007511"/>
    </source>
</evidence>
<dbReference type="EMBL" id="JAENIG010000004">
    <property type="protein sequence ID" value="MBK1854909.1"/>
    <property type="molecule type" value="Genomic_DNA"/>
</dbReference>
<evidence type="ECO:0000313" key="8">
    <source>
        <dbReference type="Proteomes" id="UP000634206"/>
    </source>
</evidence>
<evidence type="ECO:0000256" key="5">
    <source>
        <dbReference type="ARBA" id="ARBA00023136"/>
    </source>
</evidence>
<dbReference type="InterPro" id="IPR005496">
    <property type="entry name" value="Integral_membrane_TerC"/>
</dbReference>
<accession>A0AAE2VDR3</accession>
<organism evidence="7 8">
    <name type="scientific">Oceaniferula flava</name>
    <dbReference type="NCBI Taxonomy" id="2800421"/>
    <lineage>
        <taxon>Bacteria</taxon>
        <taxon>Pseudomonadati</taxon>
        <taxon>Verrucomicrobiota</taxon>
        <taxon>Verrucomicrobiia</taxon>
        <taxon>Verrucomicrobiales</taxon>
        <taxon>Verrucomicrobiaceae</taxon>
        <taxon>Oceaniferula</taxon>
    </lineage>
</organism>
<evidence type="ECO:0000313" key="7">
    <source>
        <dbReference type="EMBL" id="MBK1854909.1"/>
    </source>
</evidence>
<reference evidence="7" key="1">
    <citation type="submission" date="2021-01" db="EMBL/GenBank/DDBJ databases">
        <title>Modified the classification status of verrucomicrobia.</title>
        <authorList>
            <person name="Feng X."/>
        </authorList>
    </citation>
    <scope>NUCLEOTIDE SEQUENCE</scope>
    <source>
        <strain evidence="7">5K15</strain>
    </source>
</reference>